<feature type="domain" description="GPI inositol-deacylase winged helix" evidence="3">
    <location>
        <begin position="454"/>
        <end position="536"/>
    </location>
</feature>
<dbReference type="SUPFAM" id="SSF48403">
    <property type="entry name" value="Ankyrin repeat"/>
    <property type="match status" value="1"/>
</dbReference>
<dbReference type="InterPro" id="IPR054471">
    <property type="entry name" value="GPIID_WHD"/>
</dbReference>
<proteinExistence type="predicted"/>
<keyword evidence="1" id="KW-0040">ANK repeat</keyword>
<evidence type="ECO:0000256" key="1">
    <source>
        <dbReference type="PROSITE-ProRule" id="PRU00023"/>
    </source>
</evidence>
<keyword evidence="2" id="KW-0472">Membrane</keyword>
<dbReference type="PROSITE" id="PS50088">
    <property type="entry name" value="ANK_REPEAT"/>
    <property type="match status" value="4"/>
</dbReference>
<name>A0AAD4QLH8_9AGAM</name>
<dbReference type="InterPro" id="IPR002110">
    <property type="entry name" value="Ankyrin_rpt"/>
</dbReference>
<accession>A0AAD4QLH8</accession>
<evidence type="ECO:0000313" key="5">
    <source>
        <dbReference type="Proteomes" id="UP001203297"/>
    </source>
</evidence>
<feature type="repeat" description="ANK" evidence="1">
    <location>
        <begin position="775"/>
        <end position="808"/>
    </location>
</feature>
<evidence type="ECO:0000256" key="2">
    <source>
        <dbReference type="SAM" id="Phobius"/>
    </source>
</evidence>
<dbReference type="InterPro" id="IPR036770">
    <property type="entry name" value="Ankyrin_rpt-contain_sf"/>
</dbReference>
<feature type="repeat" description="ANK" evidence="1">
    <location>
        <begin position="742"/>
        <end position="774"/>
    </location>
</feature>
<keyword evidence="2" id="KW-0812">Transmembrane</keyword>
<sequence>MKWLKRIVRLSYPLFVNGVLSNAFASLSFPPDKAFYAGLGVLLIAIDSSQVSTNYEMLIDLFRSLEAFLKRLNTHIKMPLTNAMMETVVKILLQLLSTLGLATQQVNQGRLERVGEMLLGENDVEAVLQRLGNTSQNESRTAAGQALEIIYGLVQNMKALMDDGKASTDDIKYALVIVQRLATEIIDKSKRDQLVKDVQVWLSPVDPSESHNMTRKAHHPGTAAWFIQGDTFSEWKRRVPCYGFMESRDQERASFGTGRSKTPVAYFLLFLSNYASSLIFVPIFFLACIRHMRGLEATSIDALLDCLKDMLGLPGQGPIYIILDGLDESPKSSGTPSKRESILELVEWLVNLRDSNLRICVSSCAETDIRGVLQPLASQIVRENGKWRNEDKDFVVNKLSEEAGGIFRWVFCQLDQLRRCLPEGIRRIYNDFPETLKEAYERILQDIDENRWMCAHRLFQCLAVASRPLRVSELGEFLAWDFRSNELPVFEASWRHEDLEDALLSTCSSLIAIVNMDGSPVVQFSHFSVRQFLSSSHISTAAGGAARYHFSLEQAHFTVGQGCLAALFQLDDHINKSSIVDFPLAVYAAQFVVIHAQSWYAKEYIQEALRRLFDRKKPHFAIWLWIYNVDENLGQSTISETPSQPPVTPMYCASQFGLYGIVGWLVYDGLDDVCGYYGTPLIAASAKGHYDIVGRLLDLRASINTVGPNGRTALYSATEKGHLNIVGRLLEKCANVNTWFMDRYTPLGEALEKGYSEIVQRLYQRGANVNLQNRFGETLLHQVSLGRYELGFAQLLLAHGASVHTQDNRDRTPLDVARESGNEEVVQLLLS</sequence>
<evidence type="ECO:0000259" key="3">
    <source>
        <dbReference type="Pfam" id="PF22939"/>
    </source>
</evidence>
<dbReference type="EMBL" id="WTXG01000045">
    <property type="protein sequence ID" value="KAI0296783.1"/>
    <property type="molecule type" value="Genomic_DNA"/>
</dbReference>
<dbReference type="Pfam" id="PF12796">
    <property type="entry name" value="Ank_2"/>
    <property type="match status" value="1"/>
</dbReference>
<keyword evidence="2" id="KW-1133">Transmembrane helix</keyword>
<dbReference type="Gene3D" id="1.25.40.20">
    <property type="entry name" value="Ankyrin repeat-containing domain"/>
    <property type="match status" value="2"/>
</dbReference>
<dbReference type="Proteomes" id="UP001203297">
    <property type="component" value="Unassembled WGS sequence"/>
</dbReference>
<dbReference type="SMART" id="SM00248">
    <property type="entry name" value="ANK"/>
    <property type="match status" value="4"/>
</dbReference>
<feature type="transmembrane region" description="Helical" evidence="2">
    <location>
        <begin position="264"/>
        <end position="287"/>
    </location>
</feature>
<dbReference type="PANTHER" id="PTHR10039">
    <property type="entry name" value="AMELOGENIN"/>
    <property type="match status" value="1"/>
</dbReference>
<feature type="repeat" description="ANK" evidence="1">
    <location>
        <begin position="709"/>
        <end position="737"/>
    </location>
</feature>
<dbReference type="AlphaFoldDB" id="A0AAD4QLH8"/>
<comment type="caution">
    <text evidence="4">The sequence shown here is derived from an EMBL/GenBank/DDBJ whole genome shotgun (WGS) entry which is preliminary data.</text>
</comment>
<reference evidence="4" key="1">
    <citation type="journal article" date="2022" name="New Phytol.">
        <title>Evolutionary transition to the ectomycorrhizal habit in the genomes of a hyperdiverse lineage of mushroom-forming fungi.</title>
        <authorList>
            <person name="Looney B."/>
            <person name="Miyauchi S."/>
            <person name="Morin E."/>
            <person name="Drula E."/>
            <person name="Courty P.E."/>
            <person name="Kohler A."/>
            <person name="Kuo A."/>
            <person name="LaButti K."/>
            <person name="Pangilinan J."/>
            <person name="Lipzen A."/>
            <person name="Riley R."/>
            <person name="Andreopoulos W."/>
            <person name="He G."/>
            <person name="Johnson J."/>
            <person name="Nolan M."/>
            <person name="Tritt A."/>
            <person name="Barry K.W."/>
            <person name="Grigoriev I.V."/>
            <person name="Nagy L.G."/>
            <person name="Hibbett D."/>
            <person name="Henrissat B."/>
            <person name="Matheny P.B."/>
            <person name="Labbe J."/>
            <person name="Martin F.M."/>
        </authorList>
    </citation>
    <scope>NUCLEOTIDE SEQUENCE</scope>
    <source>
        <strain evidence="4">BPL690</strain>
    </source>
</reference>
<evidence type="ECO:0000313" key="4">
    <source>
        <dbReference type="EMBL" id="KAI0296783.1"/>
    </source>
</evidence>
<dbReference type="Pfam" id="PF22939">
    <property type="entry name" value="WHD_GPIID"/>
    <property type="match status" value="1"/>
</dbReference>
<protein>
    <recommendedName>
        <fullName evidence="3">GPI inositol-deacylase winged helix domain-containing protein</fullName>
    </recommendedName>
</protein>
<dbReference type="PROSITE" id="PS50297">
    <property type="entry name" value="ANK_REP_REGION"/>
    <property type="match status" value="3"/>
</dbReference>
<gene>
    <name evidence="4" type="ORF">B0F90DRAFT_1819791</name>
</gene>
<feature type="repeat" description="ANK" evidence="1">
    <location>
        <begin position="809"/>
        <end position="831"/>
    </location>
</feature>
<keyword evidence="5" id="KW-1185">Reference proteome</keyword>
<organism evidence="4 5">
    <name type="scientific">Multifurca ochricompacta</name>
    <dbReference type="NCBI Taxonomy" id="376703"/>
    <lineage>
        <taxon>Eukaryota</taxon>
        <taxon>Fungi</taxon>
        <taxon>Dikarya</taxon>
        <taxon>Basidiomycota</taxon>
        <taxon>Agaricomycotina</taxon>
        <taxon>Agaricomycetes</taxon>
        <taxon>Russulales</taxon>
        <taxon>Russulaceae</taxon>
        <taxon>Multifurca</taxon>
    </lineage>
</organism>